<feature type="binding site" evidence="14">
    <location>
        <position position="149"/>
    </location>
    <ligand>
        <name>Zn(2+)</name>
        <dbReference type="ChEBI" id="CHEBI:29105"/>
        <label>1</label>
    </ligand>
</feature>
<dbReference type="InterPro" id="IPR001305">
    <property type="entry name" value="HSP_DnaJ_Cys-rich_dom"/>
</dbReference>
<dbReference type="PROSITE" id="PS00636">
    <property type="entry name" value="DNAJ_1"/>
    <property type="match status" value="1"/>
</dbReference>
<comment type="cofactor">
    <cofactor evidence="14">
        <name>Zn(2+)</name>
        <dbReference type="ChEBI" id="CHEBI:29105"/>
    </cofactor>
    <text evidence="14">Binds 2 Zn(2+) ions per monomer.</text>
</comment>
<dbReference type="GO" id="GO:0031072">
    <property type="term" value="F:heat shock protein binding"/>
    <property type="evidence" value="ECO:0007669"/>
    <property type="project" value="InterPro"/>
</dbReference>
<evidence type="ECO:0000259" key="18">
    <source>
        <dbReference type="PROSITE" id="PS51188"/>
    </source>
</evidence>
<feature type="binding site" evidence="14">
    <location>
        <position position="199"/>
    </location>
    <ligand>
        <name>Zn(2+)</name>
        <dbReference type="ChEBI" id="CHEBI:29105"/>
        <label>1</label>
    </ligand>
</feature>
<dbReference type="InterPro" id="IPR012724">
    <property type="entry name" value="DnaJ"/>
</dbReference>
<evidence type="ECO:0000256" key="14">
    <source>
        <dbReference type="HAMAP-Rule" id="MF_01152"/>
    </source>
</evidence>
<gene>
    <name evidence="14 19" type="primary">dnaJ</name>
    <name evidence="19" type="ORF">HYS17_04810</name>
</gene>
<comment type="function">
    <text evidence="11 14">Participates actively in the response to hyperosmotic and heat shock by preventing the aggregation of stress-denatured proteins and by disaggregating proteins, also in an autonomous, DnaK-independent fashion. Unfolded proteins bind initially to DnaJ; upon interaction with the DnaJ-bound protein, DnaK hydrolyzes its bound ATP, resulting in the formation of a stable complex. GrpE releases ADP from DnaK; ATP binding to DnaK triggers the release of the substrate protein, thus completing the reaction cycle. Several rounds of ATP-dependent interactions between DnaJ, DnaK and GrpE are required for fully efficient folding. Also involved, together with DnaK and GrpE, in the DNA replication of plasmids through activation of initiation proteins.</text>
</comment>
<dbReference type="PANTHER" id="PTHR43096">
    <property type="entry name" value="DNAJ HOMOLOG 1, MITOCHONDRIAL-RELATED"/>
    <property type="match status" value="1"/>
</dbReference>
<dbReference type="FunFam" id="2.10.230.10:FF:000002">
    <property type="entry name" value="Molecular chaperone DnaJ"/>
    <property type="match status" value="1"/>
</dbReference>
<keyword evidence="3 14" id="KW-0963">Cytoplasm</keyword>
<feature type="domain" description="J" evidence="17">
    <location>
        <begin position="4"/>
        <end position="69"/>
    </location>
</feature>
<dbReference type="Gene3D" id="2.60.260.20">
    <property type="entry name" value="Urease metallochaperone UreE, N-terminal domain"/>
    <property type="match status" value="2"/>
</dbReference>
<reference evidence="19 20" key="1">
    <citation type="submission" date="2020-07" db="EMBL/GenBank/DDBJ databases">
        <title>Huge and variable diversity of episymbiotic CPR bacteria and DPANN archaea in groundwater ecosystems.</title>
        <authorList>
            <person name="He C.Y."/>
            <person name="Keren R."/>
            <person name="Whittaker M."/>
            <person name="Farag I.F."/>
            <person name="Doudna J."/>
            <person name="Cate J.H.D."/>
            <person name="Banfield J.F."/>
        </authorList>
    </citation>
    <scope>NUCLEOTIDE SEQUENCE [LARGE SCALE GENOMIC DNA]</scope>
    <source>
        <strain evidence="19">NC_groundwater_70_Ag_B-0.1um_54_66</strain>
    </source>
</reference>
<protein>
    <recommendedName>
        <fullName evidence="13 14">Chaperone protein DnaJ</fullName>
    </recommendedName>
</protein>
<dbReference type="NCBIfam" id="TIGR02349">
    <property type="entry name" value="DnaJ_bact"/>
    <property type="match status" value="1"/>
</dbReference>
<sequence>MSKDYYQILGVDRKASEDDLKKAFRRLAMQYHPDRNKDDPAAEAKFKEVNEAYDILKDPQKRAAYDHYGADGLNMASGSGSGAGFSGFGGAFSDIFEDMFGDMMNRGGNRTGPQRGADMQYTMEITLEESFSGVETTIKVPTHETCDKCNGSGAAAGTGEEQCPACNGQGRMRMQQGFFTIERTCPTCSGAGKIIRDPCSKCSGQGRIRKEKSLRVKIPAGLENGRRIRLAGEGEAGFRGGPAGDLYVLLAVKPHKLFKRDGANLYCRVPIPMTTAALGGEIEIPTINGSRTKVKIPEGTQNGQQLRVKGKGMPVLRSDAIGDLFIDVQVETPMNLNRKQQDLLKELDKSFGGNSQGKHSPESSGFFSKIKEAWSDLKD</sequence>
<feature type="compositionally biased region" description="Polar residues" evidence="16">
    <location>
        <begin position="352"/>
        <end position="366"/>
    </location>
</feature>
<dbReference type="PRINTS" id="PR00625">
    <property type="entry name" value="JDOMAIN"/>
</dbReference>
<dbReference type="InterPro" id="IPR036410">
    <property type="entry name" value="HSP_DnaJ_Cys-rich_dom_sf"/>
</dbReference>
<dbReference type="InterPro" id="IPR018253">
    <property type="entry name" value="DnaJ_domain_CS"/>
</dbReference>
<evidence type="ECO:0000256" key="2">
    <source>
        <dbReference type="ARBA" id="ARBA00011738"/>
    </source>
</evidence>
<dbReference type="Gene3D" id="2.10.230.10">
    <property type="entry name" value="Heat shock protein DnaJ, cysteine-rich domain"/>
    <property type="match status" value="1"/>
</dbReference>
<keyword evidence="8 14" id="KW-0862">Zinc</keyword>
<dbReference type="InterPro" id="IPR002939">
    <property type="entry name" value="DnaJ_C"/>
</dbReference>
<dbReference type="Proteomes" id="UP000595362">
    <property type="component" value="Chromosome"/>
</dbReference>
<dbReference type="InterPro" id="IPR008971">
    <property type="entry name" value="HSP40/DnaJ_pept-bd"/>
</dbReference>
<keyword evidence="9 14" id="KW-0346">Stress response</keyword>
<feature type="repeat" description="CXXCXGXG motif" evidence="14">
    <location>
        <begin position="146"/>
        <end position="153"/>
    </location>
</feature>
<evidence type="ECO:0000256" key="6">
    <source>
        <dbReference type="ARBA" id="ARBA00022737"/>
    </source>
</evidence>
<feature type="binding site" evidence="14">
    <location>
        <position position="166"/>
    </location>
    <ligand>
        <name>Zn(2+)</name>
        <dbReference type="ChEBI" id="CHEBI:29105"/>
        <label>2</label>
    </ligand>
</feature>
<feature type="binding site" evidence="14">
    <location>
        <position position="188"/>
    </location>
    <ligand>
        <name>Zn(2+)</name>
        <dbReference type="ChEBI" id="CHEBI:29105"/>
        <label>2</label>
    </ligand>
</feature>
<dbReference type="CDD" id="cd10719">
    <property type="entry name" value="DnaJ_zf"/>
    <property type="match status" value="1"/>
</dbReference>
<feature type="binding site" evidence="14">
    <location>
        <position position="146"/>
    </location>
    <ligand>
        <name>Zn(2+)</name>
        <dbReference type="ChEBI" id="CHEBI:29105"/>
        <label>1</label>
    </ligand>
</feature>
<dbReference type="Gene3D" id="1.10.287.110">
    <property type="entry name" value="DnaJ domain"/>
    <property type="match status" value="1"/>
</dbReference>
<evidence type="ECO:0000256" key="1">
    <source>
        <dbReference type="ARBA" id="ARBA00004496"/>
    </source>
</evidence>
<dbReference type="Pfam" id="PF00684">
    <property type="entry name" value="DnaJ_CXXCXGXG"/>
    <property type="match status" value="1"/>
</dbReference>
<dbReference type="PROSITE" id="PS51188">
    <property type="entry name" value="ZF_CR"/>
    <property type="match status" value="1"/>
</dbReference>
<evidence type="ECO:0000256" key="13">
    <source>
        <dbReference type="ARBA" id="ARBA00067609"/>
    </source>
</evidence>
<dbReference type="SUPFAM" id="SSF46565">
    <property type="entry name" value="Chaperone J-domain"/>
    <property type="match status" value="1"/>
</dbReference>
<dbReference type="Pfam" id="PF00226">
    <property type="entry name" value="DnaJ"/>
    <property type="match status" value="1"/>
</dbReference>
<feature type="repeat" description="CXXCXGXG motif" evidence="14">
    <location>
        <begin position="185"/>
        <end position="192"/>
    </location>
</feature>
<organism evidence="19 20">
    <name type="scientific">Micavibrio aeruginosavorus</name>
    <dbReference type="NCBI Taxonomy" id="349221"/>
    <lineage>
        <taxon>Bacteria</taxon>
        <taxon>Pseudomonadati</taxon>
        <taxon>Bdellovibrionota</taxon>
        <taxon>Bdellovibrionia</taxon>
        <taxon>Bdellovibrionales</taxon>
        <taxon>Pseudobdellovibrionaceae</taxon>
        <taxon>Micavibrio</taxon>
    </lineage>
</organism>
<feature type="repeat" description="CXXCXGXG motif" evidence="14">
    <location>
        <begin position="199"/>
        <end position="206"/>
    </location>
</feature>
<evidence type="ECO:0000256" key="7">
    <source>
        <dbReference type="ARBA" id="ARBA00022771"/>
    </source>
</evidence>
<evidence type="ECO:0000256" key="11">
    <source>
        <dbReference type="ARBA" id="ARBA00053423"/>
    </source>
</evidence>
<accession>A0A7T5R445</accession>
<comment type="subcellular location">
    <subcellularLocation>
        <location evidence="1 14">Cytoplasm</location>
    </subcellularLocation>
</comment>
<evidence type="ECO:0000256" key="10">
    <source>
        <dbReference type="ARBA" id="ARBA00023186"/>
    </source>
</evidence>
<evidence type="ECO:0000256" key="8">
    <source>
        <dbReference type="ARBA" id="ARBA00022833"/>
    </source>
</evidence>
<dbReference type="FunFam" id="1.10.287.110:FF:000034">
    <property type="entry name" value="Chaperone protein DnaJ"/>
    <property type="match status" value="1"/>
</dbReference>
<evidence type="ECO:0000259" key="17">
    <source>
        <dbReference type="PROSITE" id="PS50076"/>
    </source>
</evidence>
<keyword evidence="10 14" id="KW-0143">Chaperone</keyword>
<dbReference type="CDD" id="cd10747">
    <property type="entry name" value="DnaJ_C"/>
    <property type="match status" value="1"/>
</dbReference>
<feature type="binding site" evidence="14">
    <location>
        <position position="202"/>
    </location>
    <ligand>
        <name>Zn(2+)</name>
        <dbReference type="ChEBI" id="CHEBI:29105"/>
        <label>1</label>
    </ligand>
</feature>
<dbReference type="GO" id="GO:0051082">
    <property type="term" value="F:unfolded protein binding"/>
    <property type="evidence" value="ECO:0007669"/>
    <property type="project" value="UniProtKB-UniRule"/>
</dbReference>
<evidence type="ECO:0000313" key="19">
    <source>
        <dbReference type="EMBL" id="QQG37089.1"/>
    </source>
</evidence>
<evidence type="ECO:0000313" key="20">
    <source>
        <dbReference type="Proteomes" id="UP000595362"/>
    </source>
</evidence>
<dbReference type="EMBL" id="CP066681">
    <property type="protein sequence ID" value="QQG37089.1"/>
    <property type="molecule type" value="Genomic_DNA"/>
</dbReference>
<feature type="binding site" evidence="14">
    <location>
        <position position="163"/>
    </location>
    <ligand>
        <name>Zn(2+)</name>
        <dbReference type="ChEBI" id="CHEBI:29105"/>
        <label>2</label>
    </ligand>
</feature>
<evidence type="ECO:0000256" key="5">
    <source>
        <dbReference type="ARBA" id="ARBA00022723"/>
    </source>
</evidence>
<dbReference type="PROSITE" id="PS50076">
    <property type="entry name" value="DNAJ_2"/>
    <property type="match status" value="1"/>
</dbReference>
<keyword evidence="4 14" id="KW-0235">DNA replication</keyword>
<comment type="subunit">
    <text evidence="2 14">Homodimer.</text>
</comment>
<dbReference type="Pfam" id="PF01556">
    <property type="entry name" value="DnaJ_C"/>
    <property type="match status" value="1"/>
</dbReference>
<evidence type="ECO:0000256" key="16">
    <source>
        <dbReference type="SAM" id="MobiDB-lite"/>
    </source>
</evidence>
<dbReference type="GO" id="GO:0006260">
    <property type="term" value="P:DNA replication"/>
    <property type="evidence" value="ECO:0007669"/>
    <property type="project" value="UniProtKB-KW"/>
</dbReference>
<evidence type="ECO:0000256" key="9">
    <source>
        <dbReference type="ARBA" id="ARBA00023016"/>
    </source>
</evidence>
<dbReference type="InterPro" id="IPR036869">
    <property type="entry name" value="J_dom_sf"/>
</dbReference>
<feature type="domain" description="CR-type" evidence="18">
    <location>
        <begin position="133"/>
        <end position="211"/>
    </location>
</feature>
<evidence type="ECO:0000256" key="12">
    <source>
        <dbReference type="ARBA" id="ARBA00061004"/>
    </source>
</evidence>
<feature type="repeat" description="CXXCXGXG motif" evidence="14">
    <location>
        <begin position="163"/>
        <end position="170"/>
    </location>
</feature>
<dbReference type="CDD" id="cd06257">
    <property type="entry name" value="DnaJ"/>
    <property type="match status" value="1"/>
</dbReference>
<keyword evidence="7 14" id="KW-0863">Zinc-finger</keyword>
<dbReference type="GO" id="GO:0042026">
    <property type="term" value="P:protein refolding"/>
    <property type="evidence" value="ECO:0007669"/>
    <property type="project" value="TreeGrafter"/>
</dbReference>
<dbReference type="GO" id="GO:0008270">
    <property type="term" value="F:zinc ion binding"/>
    <property type="evidence" value="ECO:0007669"/>
    <property type="project" value="UniProtKB-UniRule"/>
</dbReference>
<keyword evidence="6 14" id="KW-0677">Repeat</keyword>
<dbReference type="SUPFAM" id="SSF57938">
    <property type="entry name" value="DnaJ/Hsp40 cysteine-rich domain"/>
    <property type="match status" value="1"/>
</dbReference>
<feature type="zinc finger region" description="CR-type" evidence="15">
    <location>
        <begin position="133"/>
        <end position="211"/>
    </location>
</feature>
<dbReference type="NCBIfam" id="NF008035">
    <property type="entry name" value="PRK10767.1"/>
    <property type="match status" value="1"/>
</dbReference>
<dbReference type="GO" id="GO:0005737">
    <property type="term" value="C:cytoplasm"/>
    <property type="evidence" value="ECO:0007669"/>
    <property type="project" value="UniProtKB-SubCell"/>
</dbReference>
<comment type="similarity">
    <text evidence="12 14">Belongs to the DnaJ family.</text>
</comment>
<dbReference type="SUPFAM" id="SSF49493">
    <property type="entry name" value="HSP40/DnaJ peptide-binding domain"/>
    <property type="match status" value="2"/>
</dbReference>
<feature type="region of interest" description="Disordered" evidence="16">
    <location>
        <begin position="347"/>
        <end position="366"/>
    </location>
</feature>
<proteinExistence type="inferred from homology"/>
<dbReference type="SMART" id="SM00271">
    <property type="entry name" value="DnaJ"/>
    <property type="match status" value="1"/>
</dbReference>
<dbReference type="AlphaFoldDB" id="A0A7T5R445"/>
<name>A0A7T5R445_9BACT</name>
<dbReference type="PANTHER" id="PTHR43096:SF48">
    <property type="entry name" value="CHAPERONE PROTEIN DNAJ"/>
    <property type="match status" value="1"/>
</dbReference>
<evidence type="ECO:0000256" key="4">
    <source>
        <dbReference type="ARBA" id="ARBA00022705"/>
    </source>
</evidence>
<dbReference type="HAMAP" id="MF_01152">
    <property type="entry name" value="DnaJ"/>
    <property type="match status" value="1"/>
</dbReference>
<evidence type="ECO:0000256" key="3">
    <source>
        <dbReference type="ARBA" id="ARBA00022490"/>
    </source>
</evidence>
<dbReference type="InterPro" id="IPR001623">
    <property type="entry name" value="DnaJ_domain"/>
</dbReference>
<dbReference type="FunFam" id="2.60.260.20:FF:000004">
    <property type="entry name" value="Molecular chaperone DnaJ"/>
    <property type="match status" value="1"/>
</dbReference>
<feature type="binding site" evidence="14">
    <location>
        <position position="185"/>
    </location>
    <ligand>
        <name>Zn(2+)</name>
        <dbReference type="ChEBI" id="CHEBI:29105"/>
        <label>2</label>
    </ligand>
</feature>
<comment type="domain">
    <text evidence="14">The J domain is necessary and sufficient to stimulate DnaK ATPase activity. Zinc center 1 plays an important role in the autonomous, DnaK-independent chaperone activity of DnaJ. Zinc center 2 is essential for interaction with DnaK and for DnaJ activity.</text>
</comment>
<keyword evidence="5 14" id="KW-0479">Metal-binding</keyword>
<dbReference type="GO" id="GO:0005524">
    <property type="term" value="F:ATP binding"/>
    <property type="evidence" value="ECO:0007669"/>
    <property type="project" value="InterPro"/>
</dbReference>
<evidence type="ECO:0000256" key="15">
    <source>
        <dbReference type="PROSITE-ProRule" id="PRU00546"/>
    </source>
</evidence>
<dbReference type="GO" id="GO:0009408">
    <property type="term" value="P:response to heat"/>
    <property type="evidence" value="ECO:0007669"/>
    <property type="project" value="InterPro"/>
</dbReference>